<comment type="caution">
    <text evidence="8">The sequence shown here is derived from an EMBL/GenBank/DDBJ whole genome shotgun (WGS) entry which is preliminary data.</text>
</comment>
<feature type="active site" evidence="6">
    <location>
        <position position="282"/>
    </location>
</feature>
<feature type="binding site" evidence="6">
    <location>
        <position position="149"/>
    </location>
    <ligand>
        <name>Zn(2+)</name>
        <dbReference type="ChEBI" id="CHEBI:29105"/>
        <label>2</label>
    </ligand>
</feature>
<comment type="pathway">
    <text evidence="6">Pyrimidine metabolism; UMP biosynthesis via de novo pathway; (S)-dihydroorotate from bicarbonate: step 3/3.</text>
</comment>
<dbReference type="AlphaFoldDB" id="A0A1S1VAJ0"/>
<feature type="binding site" evidence="6">
    <location>
        <position position="59"/>
    </location>
    <ligand>
        <name>Zn(2+)</name>
        <dbReference type="ChEBI" id="CHEBI:29105"/>
        <label>1</label>
    </ligand>
</feature>
<evidence type="ECO:0000256" key="3">
    <source>
        <dbReference type="ARBA" id="ARBA00022723"/>
    </source>
</evidence>
<comment type="catalytic activity">
    <reaction evidence="6">
        <text>(S)-dihydroorotate + H2O = N-carbamoyl-L-aspartate + H(+)</text>
        <dbReference type="Rhea" id="RHEA:24296"/>
        <dbReference type="ChEBI" id="CHEBI:15377"/>
        <dbReference type="ChEBI" id="CHEBI:15378"/>
        <dbReference type="ChEBI" id="CHEBI:30864"/>
        <dbReference type="ChEBI" id="CHEBI:32814"/>
        <dbReference type="EC" id="3.5.2.3"/>
    </reaction>
</comment>
<feature type="binding site" evidence="6">
    <location>
        <position position="282"/>
    </location>
    <ligand>
        <name>Zn(2+)</name>
        <dbReference type="ChEBI" id="CHEBI:29105"/>
        <label>1</label>
    </ligand>
</feature>
<feature type="binding site" evidence="6">
    <location>
        <begin position="296"/>
        <end position="297"/>
    </location>
    <ligand>
        <name>substrate</name>
    </ligand>
</feature>
<evidence type="ECO:0000313" key="8">
    <source>
        <dbReference type="EMBL" id="OHW63187.1"/>
    </source>
</evidence>
<feature type="binding site" evidence="6">
    <location>
        <position position="57"/>
    </location>
    <ligand>
        <name>Zn(2+)</name>
        <dbReference type="ChEBI" id="CHEBI:29105"/>
        <label>1</label>
    </ligand>
</feature>
<feature type="binding site" evidence="6">
    <location>
        <position position="176"/>
    </location>
    <ligand>
        <name>Zn(2+)</name>
        <dbReference type="ChEBI" id="CHEBI:29105"/>
        <label>2</label>
    </ligand>
</feature>
<keyword evidence="5 6" id="KW-0665">Pyrimidine biosynthesis</keyword>
<gene>
    <name evidence="6 8" type="primary">pyrC</name>
    <name evidence="8" type="ORF">EUAN_00510</name>
</gene>
<evidence type="ECO:0000256" key="1">
    <source>
        <dbReference type="ARBA" id="ARBA00002368"/>
    </source>
</evidence>
<accession>A0A1S1VAJ0</accession>
<feature type="binding site" evidence="6">
    <location>
        <position position="286"/>
    </location>
    <ligand>
        <name>substrate</name>
    </ligand>
</feature>
<dbReference type="SUPFAM" id="SSF51556">
    <property type="entry name" value="Metallo-dependent hydrolases"/>
    <property type="match status" value="1"/>
</dbReference>
<dbReference type="GO" id="GO:0006145">
    <property type="term" value="P:purine nucleobase catabolic process"/>
    <property type="evidence" value="ECO:0007669"/>
    <property type="project" value="TreeGrafter"/>
</dbReference>
<evidence type="ECO:0000256" key="4">
    <source>
        <dbReference type="ARBA" id="ARBA00022801"/>
    </source>
</evidence>
<organism evidence="8 9">
    <name type="scientific">Andreesenia angusta</name>
    <dbReference type="NCBI Taxonomy" id="39480"/>
    <lineage>
        <taxon>Bacteria</taxon>
        <taxon>Bacillati</taxon>
        <taxon>Bacillota</taxon>
        <taxon>Tissierellia</taxon>
        <taxon>Tissierellales</taxon>
        <taxon>Gottschalkiaceae</taxon>
        <taxon>Andreesenia</taxon>
    </lineage>
</organism>
<dbReference type="GO" id="GO:0004038">
    <property type="term" value="F:allantoinase activity"/>
    <property type="evidence" value="ECO:0007669"/>
    <property type="project" value="TreeGrafter"/>
</dbReference>
<dbReference type="PANTHER" id="PTHR43668:SF2">
    <property type="entry name" value="ALLANTOINASE"/>
    <property type="match status" value="1"/>
</dbReference>
<feature type="binding site" evidence="6">
    <location>
        <position position="149"/>
    </location>
    <ligand>
        <name>Zn(2+)</name>
        <dbReference type="ChEBI" id="CHEBI:29105"/>
        <label>1</label>
    </ligand>
</feature>
<evidence type="ECO:0000256" key="6">
    <source>
        <dbReference type="HAMAP-Rule" id="MF_00220"/>
    </source>
</evidence>
<comment type="similarity">
    <text evidence="2 6">Belongs to the metallo-dependent hydrolases superfamily. DHOase family. Class I DHOase subfamily.</text>
</comment>
<dbReference type="GO" id="GO:0004151">
    <property type="term" value="F:dihydroorotase activity"/>
    <property type="evidence" value="ECO:0007669"/>
    <property type="project" value="UniProtKB-UniRule"/>
</dbReference>
<dbReference type="EC" id="3.5.2.3" evidence="6"/>
<dbReference type="InterPro" id="IPR002195">
    <property type="entry name" value="Dihydroorotase_CS"/>
</dbReference>
<protein>
    <recommendedName>
        <fullName evidence="6">Dihydroorotase</fullName>
        <shortName evidence="6">DHOase</shortName>
        <ecNumber evidence="6">3.5.2.3</ecNumber>
    </recommendedName>
</protein>
<dbReference type="Gene3D" id="3.20.20.140">
    <property type="entry name" value="Metal-dependent hydrolases"/>
    <property type="match status" value="1"/>
</dbReference>
<dbReference type="Proteomes" id="UP000180254">
    <property type="component" value="Unassembled WGS sequence"/>
</dbReference>
<dbReference type="PROSITE" id="PS00483">
    <property type="entry name" value="DIHYDROOROTASE_2"/>
    <property type="match status" value="1"/>
</dbReference>
<evidence type="ECO:0000256" key="5">
    <source>
        <dbReference type="ARBA" id="ARBA00022975"/>
    </source>
</evidence>
<feature type="binding site" evidence="6">
    <location>
        <position position="255"/>
    </location>
    <ligand>
        <name>substrate</name>
    </ligand>
</feature>
<dbReference type="InterPro" id="IPR032466">
    <property type="entry name" value="Metal_Hydrolase"/>
</dbReference>
<dbReference type="PANTHER" id="PTHR43668">
    <property type="entry name" value="ALLANTOINASE"/>
    <property type="match status" value="1"/>
</dbReference>
<name>A0A1S1VAJ0_9FIRM</name>
<keyword evidence="9" id="KW-1185">Reference proteome</keyword>
<dbReference type="NCBIfam" id="TIGR00857">
    <property type="entry name" value="pyrC_multi"/>
    <property type="match status" value="1"/>
</dbReference>
<dbReference type="RefSeq" id="WP_071060497.1">
    <property type="nucleotide sequence ID" value="NZ_MKIE01000001.1"/>
</dbReference>
<dbReference type="InterPro" id="IPR011059">
    <property type="entry name" value="Metal-dep_hydrolase_composite"/>
</dbReference>
<dbReference type="CDD" id="cd01317">
    <property type="entry name" value="DHOase_IIa"/>
    <property type="match status" value="1"/>
</dbReference>
<comment type="cofactor">
    <cofactor evidence="6">
        <name>Zn(2+)</name>
        <dbReference type="ChEBI" id="CHEBI:29105"/>
    </cofactor>
    <text evidence="6">Binds 2 Zn(2+) ions per subunit.</text>
</comment>
<comment type="function">
    <text evidence="1 6">Catalyzes the reversible cyclization of carbamoyl aspartate to dihydroorotate.</text>
</comment>
<keyword evidence="6" id="KW-0862">Zinc</keyword>
<dbReference type="GO" id="GO:0005737">
    <property type="term" value="C:cytoplasm"/>
    <property type="evidence" value="ECO:0007669"/>
    <property type="project" value="TreeGrafter"/>
</dbReference>
<reference evidence="8 9" key="1">
    <citation type="submission" date="2016-09" db="EMBL/GenBank/DDBJ databases">
        <title>Genome sequence of Eubacterium angustum.</title>
        <authorList>
            <person name="Poehlein A."/>
            <person name="Daniel R."/>
        </authorList>
    </citation>
    <scope>NUCLEOTIDE SEQUENCE [LARGE SCALE GENOMIC DNA]</scope>
    <source>
        <strain evidence="8 9">DSM 1989</strain>
    </source>
</reference>
<dbReference type="GO" id="GO:0044205">
    <property type="term" value="P:'de novo' UMP biosynthetic process"/>
    <property type="evidence" value="ECO:0007669"/>
    <property type="project" value="UniProtKB-UniRule"/>
</dbReference>
<dbReference type="PROSITE" id="PS00482">
    <property type="entry name" value="DIHYDROOROTASE_1"/>
    <property type="match status" value="1"/>
</dbReference>
<feature type="binding site" evidence="6">
    <location>
        <position position="213"/>
    </location>
    <ligand>
        <name>Zn(2+)</name>
        <dbReference type="ChEBI" id="CHEBI:29105"/>
        <label>2</label>
    </ligand>
</feature>
<dbReference type="InterPro" id="IPR006680">
    <property type="entry name" value="Amidohydro-rel"/>
</dbReference>
<feature type="domain" description="Amidohydrolase-related" evidence="7">
    <location>
        <begin position="48"/>
        <end position="394"/>
    </location>
</feature>
<evidence type="ECO:0000256" key="2">
    <source>
        <dbReference type="ARBA" id="ARBA00010286"/>
    </source>
</evidence>
<dbReference type="GO" id="GO:0008270">
    <property type="term" value="F:zinc ion binding"/>
    <property type="evidence" value="ECO:0007669"/>
    <property type="project" value="UniProtKB-UniRule"/>
</dbReference>
<proteinExistence type="inferred from homology"/>
<evidence type="ECO:0000259" key="7">
    <source>
        <dbReference type="Pfam" id="PF01979"/>
    </source>
</evidence>
<dbReference type="SUPFAM" id="SSF51338">
    <property type="entry name" value="Composite domain of metallo-dependent hydrolases"/>
    <property type="match status" value="1"/>
</dbReference>
<dbReference type="EMBL" id="MKIE01000001">
    <property type="protein sequence ID" value="OHW63187.1"/>
    <property type="molecule type" value="Genomic_DNA"/>
</dbReference>
<dbReference type="STRING" id="39480.EUAN_00510"/>
<feature type="binding site" evidence="6">
    <location>
        <position position="91"/>
    </location>
    <ligand>
        <name>substrate</name>
    </ligand>
</feature>
<keyword evidence="4 6" id="KW-0378">Hydrolase</keyword>
<dbReference type="UniPathway" id="UPA00070">
    <property type="reaction ID" value="UER00117"/>
</dbReference>
<dbReference type="HAMAP" id="MF_00220_B">
    <property type="entry name" value="PyrC_classI_B"/>
    <property type="match status" value="1"/>
</dbReference>
<evidence type="ECO:0000313" key="9">
    <source>
        <dbReference type="Proteomes" id="UP000180254"/>
    </source>
</evidence>
<sequence length="401" mass="44258">MELLIKNARIVDVSQDFAGDIYIVNGKIAAMGESLAIKCETIDAAGKVVMPSFIDMHVHFREPGYEYKEDIESGSRSAVRGGYTMVNLMGNTDPVCSSMDVVNKVLSRVEQVGLVDAHQCVSITRDFSGSDISHLEEVDEKVVTIITDDGKGVQSNKVMLDAMLKAVEKDMVVMAHGEDEDITPFSFRLSENIETIRDIELAKYTGAKLHMAHVSTKEAMEYILQAKVQGYDNITCEVAPHHIYLSSDESNYRVNPPIREMEDVEAMLWAVEEGYVDMIATDHAPHTVEDKQNGAPGMVGLETAFPVSYTALVKSGRISLSKLTELMSRNPAKLLGVKKGELKIGYDGDVVIVDLDTLKAVDSSEFHSKGKNTPFEGMEFYGEVLKTIRKGVVVYSKEESQ</sequence>
<feature type="binding site" evidence="6">
    <location>
        <begin position="59"/>
        <end position="61"/>
    </location>
    <ligand>
        <name>substrate</name>
    </ligand>
</feature>
<dbReference type="InterPro" id="IPR050138">
    <property type="entry name" value="DHOase/Allantoinase_Hydrolase"/>
</dbReference>
<dbReference type="Pfam" id="PF01979">
    <property type="entry name" value="Amidohydro_1"/>
    <property type="match status" value="1"/>
</dbReference>
<dbReference type="OrthoDB" id="9765462at2"/>
<keyword evidence="3 6" id="KW-0479">Metal-binding</keyword>
<dbReference type="InterPro" id="IPR004722">
    <property type="entry name" value="DHOase"/>
</dbReference>